<reference evidence="1 2" key="1">
    <citation type="submission" date="2020-11" db="EMBL/GenBank/DDBJ databases">
        <title>Pseudomonas fulva producing VIM-24.</title>
        <authorList>
            <person name="Liu S."/>
        </authorList>
    </citation>
    <scope>NUCLEOTIDE SEQUENCE [LARGE SCALE GENOMIC DNA]</scope>
    <source>
        <strain evidence="1 2">ZDHY414</strain>
        <plasmid evidence="1 2">pVIM-24-ZDHY414</plasmid>
    </source>
</reference>
<proteinExistence type="predicted"/>
<protein>
    <submittedName>
        <fullName evidence="1">Uncharacterized protein</fullName>
    </submittedName>
</protein>
<organism evidence="1 2">
    <name type="scientific">Pseudomonas fulva</name>
    <dbReference type="NCBI Taxonomy" id="47880"/>
    <lineage>
        <taxon>Bacteria</taxon>
        <taxon>Pseudomonadati</taxon>
        <taxon>Pseudomonadota</taxon>
        <taxon>Gammaproteobacteria</taxon>
        <taxon>Pseudomonadales</taxon>
        <taxon>Pseudomonadaceae</taxon>
        <taxon>Pseudomonas</taxon>
    </lineage>
</organism>
<geneLocation type="plasmid" evidence="1 2">
    <name>pVIM-24-ZDHY414</name>
</geneLocation>
<evidence type="ECO:0000313" key="1">
    <source>
        <dbReference type="EMBL" id="QPH51947.1"/>
    </source>
</evidence>
<name>A0A7S9LD38_9PSED</name>
<evidence type="ECO:0000313" key="2">
    <source>
        <dbReference type="Proteomes" id="UP000594430"/>
    </source>
</evidence>
<gene>
    <name evidence="1" type="ORF">IZU98_24005</name>
</gene>
<dbReference type="AlphaFoldDB" id="A0A7S9LD38"/>
<dbReference type="RefSeq" id="WP_158242110.1">
    <property type="nucleotide sequence ID" value="NZ_CP064945.1"/>
</dbReference>
<dbReference type="EMBL" id="CP064948">
    <property type="protein sequence ID" value="QPH51947.1"/>
    <property type="molecule type" value="Genomic_DNA"/>
</dbReference>
<sequence>MKIKPQYFHFTVMAVFLIAGAALFFAGQKALSGFFAMGTVVAAAHWKASKVGLIDR</sequence>
<dbReference type="Proteomes" id="UP000594430">
    <property type="component" value="Plasmid pVIM-24-ZDHY414"/>
</dbReference>
<accession>A0A7S9LD38</accession>
<keyword evidence="1" id="KW-0614">Plasmid</keyword>